<name>A0A076YHN3_9CAUD</name>
<organism evidence="1 2">
    <name type="scientific">Mycobacterium phage Piro94</name>
    <dbReference type="NCBI Taxonomy" id="1527520"/>
    <lineage>
        <taxon>Viruses</taxon>
        <taxon>Duplodnaviria</taxon>
        <taxon>Heunggongvirae</taxon>
        <taxon>Uroviricota</taxon>
        <taxon>Caudoviricetes</taxon>
        <taxon>Turbidovirus</taxon>
        <taxon>Turbidovirus piro94</taxon>
    </lineage>
</organism>
<dbReference type="EMBL" id="KM197169">
    <property type="protein sequence ID" value="AIK67783.1"/>
    <property type="molecule type" value="Genomic_DNA"/>
</dbReference>
<accession>A0A076YHN3</accession>
<dbReference type="Proteomes" id="UP000207645">
    <property type="component" value="Segment"/>
</dbReference>
<evidence type="ECO:0000313" key="1">
    <source>
        <dbReference type="EMBL" id="AIK67783.1"/>
    </source>
</evidence>
<reference evidence="1 2" key="1">
    <citation type="submission" date="2014-07" db="EMBL/GenBank/DDBJ databases">
        <authorList>
            <person name="Edwards J.M."/>
            <person name="Maric E."/>
            <person name="Piro B.S."/>
            <person name="Zarchy R.E."/>
            <person name="Bollivar D.W."/>
            <person name="Anders K.R."/>
            <person name="Braun M.A."/>
            <person name="Delesalle V.A."/>
            <person name="Hughes L.E."/>
            <person name="Ware V.C."/>
            <person name="Bradley K.W."/>
            <person name="Barker L.P."/>
            <person name="Asai D.J."/>
            <person name="Bowman C.A."/>
            <person name="Russell D.A."/>
            <person name="Pope W.H."/>
            <person name="Jacobs-Sera D."/>
            <person name="Hendrix R.W."/>
            <person name="Hatfull G.F."/>
        </authorList>
    </citation>
    <scope>NUCLEOTIDE SEQUENCE [LARGE SCALE GENOMIC DNA]</scope>
</reference>
<dbReference type="PROSITE" id="PS51257">
    <property type="entry name" value="PROKAR_LIPOPROTEIN"/>
    <property type="match status" value="1"/>
</dbReference>
<evidence type="ECO:0008006" key="3">
    <source>
        <dbReference type="Google" id="ProtNLM"/>
    </source>
</evidence>
<dbReference type="RefSeq" id="YP_009198280.1">
    <property type="nucleotide sequence ID" value="NC_028794.1"/>
</dbReference>
<gene>
    <name evidence="1" type="ORF">PBI_PIRO94_67</name>
</gene>
<proteinExistence type="predicted"/>
<evidence type="ECO:0000313" key="2">
    <source>
        <dbReference type="Proteomes" id="UP000207645"/>
    </source>
</evidence>
<dbReference type="KEGG" id="vg:26625422"/>
<keyword evidence="2" id="KW-1185">Reference proteome</keyword>
<protein>
    <recommendedName>
        <fullName evidence="3">Lipoprotein</fullName>
    </recommendedName>
</protein>
<sequence>MKKIIATLLIAGTAAVGLTACDADVSCDAKAVNLMSAEAPLGPVIAPRPPVPVIPRPVSPAPRYSSPSYSPSTGGSSSWLPWFLIGTAGGAAATC</sequence>
<dbReference type="GeneID" id="26625422"/>